<accession>A0A963YY86</accession>
<gene>
    <name evidence="1" type="ORF">ASILVAE211_24885</name>
</gene>
<dbReference type="AlphaFoldDB" id="A0A963YY86"/>
<evidence type="ECO:0000313" key="2">
    <source>
        <dbReference type="Proteomes" id="UP000708298"/>
    </source>
</evidence>
<reference evidence="1" key="1">
    <citation type="journal article" date="2021" name="Microorganisms">
        <title>Acidisoma silvae sp. nov. and Acidisomacellulosilytica sp. nov., Two Acidophilic Bacteria Isolated from Decaying Wood, Hydrolyzing Cellulose and Producing Poly-3-hydroxybutyrate.</title>
        <authorList>
            <person name="Mieszkin S."/>
            <person name="Pouder E."/>
            <person name="Uroz S."/>
            <person name="Simon-Colin C."/>
            <person name="Alain K."/>
        </authorList>
    </citation>
    <scope>NUCLEOTIDE SEQUENCE</scope>
    <source>
        <strain evidence="1">HW T2.11</strain>
    </source>
</reference>
<proteinExistence type="predicted"/>
<protein>
    <recommendedName>
        <fullName evidence="3">SDR family NAD(P)-dependent oxidoreductase</fullName>
    </recommendedName>
</protein>
<sequence length="60" mass="6068">MGKAALIAGDDSGIGPAVAIAFAREGADFAIAYLQNDEGDARQAKAPIVAEGRKALLLPT</sequence>
<organism evidence="1 2">
    <name type="scientific">Acidisoma silvae</name>
    <dbReference type="NCBI Taxonomy" id="2802396"/>
    <lineage>
        <taxon>Bacteria</taxon>
        <taxon>Pseudomonadati</taxon>
        <taxon>Pseudomonadota</taxon>
        <taxon>Alphaproteobacteria</taxon>
        <taxon>Acetobacterales</taxon>
        <taxon>Acidocellaceae</taxon>
        <taxon>Acidisoma</taxon>
    </lineage>
</organism>
<dbReference type="EMBL" id="JAESVB010000035">
    <property type="protein sequence ID" value="MCB8878435.1"/>
    <property type="molecule type" value="Genomic_DNA"/>
</dbReference>
<comment type="caution">
    <text evidence="1">The sequence shown here is derived from an EMBL/GenBank/DDBJ whole genome shotgun (WGS) entry which is preliminary data.</text>
</comment>
<evidence type="ECO:0008006" key="3">
    <source>
        <dbReference type="Google" id="ProtNLM"/>
    </source>
</evidence>
<dbReference type="Gene3D" id="3.40.50.720">
    <property type="entry name" value="NAD(P)-binding Rossmann-like Domain"/>
    <property type="match status" value="1"/>
</dbReference>
<dbReference type="SUPFAM" id="SSF51735">
    <property type="entry name" value="NAD(P)-binding Rossmann-fold domains"/>
    <property type="match status" value="1"/>
</dbReference>
<reference evidence="1" key="2">
    <citation type="submission" date="2021-01" db="EMBL/GenBank/DDBJ databases">
        <authorList>
            <person name="Mieszkin S."/>
            <person name="Pouder E."/>
            <person name="Alain K."/>
        </authorList>
    </citation>
    <scope>NUCLEOTIDE SEQUENCE</scope>
    <source>
        <strain evidence="1">HW T2.11</strain>
    </source>
</reference>
<evidence type="ECO:0000313" key="1">
    <source>
        <dbReference type="EMBL" id="MCB8878435.1"/>
    </source>
</evidence>
<dbReference type="Proteomes" id="UP000708298">
    <property type="component" value="Unassembled WGS sequence"/>
</dbReference>
<dbReference type="InterPro" id="IPR036291">
    <property type="entry name" value="NAD(P)-bd_dom_sf"/>
</dbReference>
<keyword evidence="2" id="KW-1185">Reference proteome</keyword>
<name>A0A963YY86_9PROT</name>
<dbReference type="RefSeq" id="WP_227324077.1">
    <property type="nucleotide sequence ID" value="NZ_JAESVB010000035.1"/>
</dbReference>